<feature type="domain" description="Disease resistance R13L4/SHOC-2-like LRR" evidence="5">
    <location>
        <begin position="494"/>
        <end position="713"/>
    </location>
</feature>
<dbReference type="InterPro" id="IPR055414">
    <property type="entry name" value="LRR_R13L4/SHOC2-like"/>
</dbReference>
<evidence type="ECO:0000256" key="3">
    <source>
        <dbReference type="SAM" id="MobiDB-lite"/>
    </source>
</evidence>
<feature type="compositionally biased region" description="Low complexity" evidence="3">
    <location>
        <begin position="19"/>
        <end position="37"/>
    </location>
</feature>
<protein>
    <submittedName>
        <fullName evidence="6">Disease resistance protein RPM1</fullName>
    </submittedName>
</protein>
<dbReference type="SUPFAM" id="SSF52540">
    <property type="entry name" value="P-loop containing nucleoside triphosphate hydrolases"/>
    <property type="match status" value="1"/>
</dbReference>
<dbReference type="InterPro" id="IPR058922">
    <property type="entry name" value="WHD_DRP"/>
</dbReference>
<evidence type="ECO:0000259" key="5">
    <source>
        <dbReference type="Pfam" id="PF23598"/>
    </source>
</evidence>
<dbReference type="ExpressionAtlas" id="M8BJK3">
    <property type="expression patterns" value="baseline"/>
</dbReference>
<dbReference type="InterPro" id="IPR032675">
    <property type="entry name" value="LRR_dom_sf"/>
</dbReference>
<proteinExistence type="predicted"/>
<dbReference type="SUPFAM" id="SSF52047">
    <property type="entry name" value="RNI-like"/>
    <property type="match status" value="1"/>
</dbReference>
<keyword evidence="1" id="KW-0677">Repeat</keyword>
<evidence type="ECO:0000313" key="6">
    <source>
        <dbReference type="EnsemblPlants" id="EMT21938"/>
    </source>
</evidence>
<feature type="domain" description="Disease resistance R13L4/SHOC-2-like LRR" evidence="5">
    <location>
        <begin position="368"/>
        <end position="459"/>
    </location>
</feature>
<dbReference type="Gene3D" id="1.10.8.430">
    <property type="entry name" value="Helical domain of apoptotic protease-activating factors"/>
    <property type="match status" value="1"/>
</dbReference>
<feature type="region of interest" description="Disordered" evidence="3">
    <location>
        <begin position="745"/>
        <end position="773"/>
    </location>
</feature>
<evidence type="ECO:0000259" key="4">
    <source>
        <dbReference type="Pfam" id="PF23559"/>
    </source>
</evidence>
<dbReference type="Pfam" id="PF23559">
    <property type="entry name" value="WHD_DRP"/>
    <property type="match status" value="1"/>
</dbReference>
<dbReference type="Pfam" id="PF23598">
    <property type="entry name" value="LRR_14"/>
    <property type="match status" value="2"/>
</dbReference>
<dbReference type="EnsemblPlants" id="EMT21938">
    <property type="protein sequence ID" value="EMT21938"/>
    <property type="gene ID" value="F775_25380"/>
</dbReference>
<evidence type="ECO:0000256" key="1">
    <source>
        <dbReference type="ARBA" id="ARBA00022737"/>
    </source>
</evidence>
<dbReference type="GO" id="GO:0042742">
    <property type="term" value="P:defense response to bacterium"/>
    <property type="evidence" value="ECO:0007669"/>
    <property type="project" value="UniProtKB-ARBA"/>
</dbReference>
<accession>M8BJK3</accession>
<evidence type="ECO:0000256" key="2">
    <source>
        <dbReference type="ARBA" id="ARBA00022821"/>
    </source>
</evidence>
<feature type="region of interest" description="Disordered" evidence="3">
    <location>
        <begin position="15"/>
        <end position="37"/>
    </location>
</feature>
<name>M8BJK3_AEGTA</name>
<dbReference type="InterPro" id="IPR036388">
    <property type="entry name" value="WH-like_DNA-bd_sf"/>
</dbReference>
<feature type="domain" description="Disease resistance protein winged helix" evidence="4">
    <location>
        <begin position="251"/>
        <end position="317"/>
    </location>
</feature>
<sequence>MKVVVTIDEGGKSLTPLKSNSGYSGSPGPSPSLPSLNGASFMAATCEQPMDFPGGGRGGIRNKEALVGRMSTTLVARMVTRRVDALQQRSTRSGTIRSSPAWCRADKKRWIRLLPLPCIDLGHRHRRCGSTKVSLLVCHLQLPSEALITLLVIGKVFRNMTTDLAEQYPALVEPAKIILKKCNGLPLAIVTIGGFLADQPTKTAAEWRKLNEHINIELEMNPKFEVIKTVLMKSYDGLPYYLKPCFLYMSIFPEDRNVSRRRLTHRWIAEGYARDEATADRYFMELRERSMILPTQQSVCSIQGFDSCQLHDLIRDISIAESLEENLVFRLEEGCSLNTHGAMRHLAISSNWEGDECELEITVELSRIRSLTVFGKWKPFYISEKMRFLRVLDLEGTEGLRNHQLEHIGELLHLRYLSLRGCDEIYYLPDSVGNLRQLETLDIKGTGIAMLPRTTIKLRCCSLDLSDMDGFGRCEAFHLFCCLMYPNVIRGIEDSGVKVPRGTRKLKALRTLRYVHLAWGTAVIKEIKGLTGLQKLGVVGINKKNGPGFCSAISSLSHLESLSVRSVDGLNGCLDGMSTAPENLQSLKLSGSLENLLEWIKGLQNLVKLKLELSKLSGNLEAMQVLGNLPNLSILGLWDRGFIIDVLQFQTGLFRRLTVLDLFYSRMDIKLVEFEEESMPNLELLTLSLGDTKIAFSGLELLPSIREVRLSVHSYLFGTPKSSKNGGNEKMGKILYEHMKREEEINKPMQDKVRQELQTQLDRNKNRPVLKVQ</sequence>
<dbReference type="PANTHER" id="PTHR23155:SF1114">
    <property type="entry name" value="OS02G0475500 PROTEIN"/>
    <property type="match status" value="1"/>
</dbReference>
<dbReference type="InterPro" id="IPR042197">
    <property type="entry name" value="Apaf_helical"/>
</dbReference>
<dbReference type="InterPro" id="IPR044974">
    <property type="entry name" value="Disease_R_plants"/>
</dbReference>
<organism evidence="6">
    <name type="scientific">Aegilops tauschii</name>
    <name type="common">Tausch's goatgrass</name>
    <name type="synonym">Aegilops squarrosa</name>
    <dbReference type="NCBI Taxonomy" id="37682"/>
    <lineage>
        <taxon>Eukaryota</taxon>
        <taxon>Viridiplantae</taxon>
        <taxon>Streptophyta</taxon>
        <taxon>Embryophyta</taxon>
        <taxon>Tracheophyta</taxon>
        <taxon>Spermatophyta</taxon>
        <taxon>Magnoliopsida</taxon>
        <taxon>Liliopsida</taxon>
        <taxon>Poales</taxon>
        <taxon>Poaceae</taxon>
        <taxon>BOP clade</taxon>
        <taxon>Pooideae</taxon>
        <taxon>Triticodae</taxon>
        <taxon>Triticeae</taxon>
        <taxon>Triticinae</taxon>
        <taxon>Aegilops</taxon>
    </lineage>
</organism>
<dbReference type="InterPro" id="IPR027417">
    <property type="entry name" value="P-loop_NTPase"/>
</dbReference>
<dbReference type="PANTHER" id="PTHR23155">
    <property type="entry name" value="DISEASE RESISTANCE PROTEIN RP"/>
    <property type="match status" value="1"/>
</dbReference>
<dbReference type="GO" id="GO:0002758">
    <property type="term" value="P:innate immune response-activating signaling pathway"/>
    <property type="evidence" value="ECO:0007669"/>
    <property type="project" value="UniProtKB-ARBA"/>
</dbReference>
<feature type="compositionally biased region" description="Basic and acidic residues" evidence="3">
    <location>
        <begin position="745"/>
        <end position="755"/>
    </location>
</feature>
<dbReference type="GO" id="GO:0043531">
    <property type="term" value="F:ADP binding"/>
    <property type="evidence" value="ECO:0007669"/>
    <property type="project" value="InterPro"/>
</dbReference>
<reference evidence="6" key="1">
    <citation type="submission" date="2015-06" db="UniProtKB">
        <authorList>
            <consortium name="EnsemblPlants"/>
        </authorList>
    </citation>
    <scope>IDENTIFICATION</scope>
</reference>
<dbReference type="Gene3D" id="3.80.10.10">
    <property type="entry name" value="Ribonuclease Inhibitor"/>
    <property type="match status" value="1"/>
</dbReference>
<dbReference type="GO" id="GO:0009626">
    <property type="term" value="P:plant-type hypersensitive response"/>
    <property type="evidence" value="ECO:0007669"/>
    <property type="project" value="UniProtKB-ARBA"/>
</dbReference>
<keyword evidence="2" id="KW-0611">Plant defense</keyword>
<dbReference type="FunFam" id="1.10.10.10:FF:000322">
    <property type="entry name" value="Probable disease resistance protein At1g63360"/>
    <property type="match status" value="1"/>
</dbReference>
<dbReference type="Gene3D" id="1.10.10.10">
    <property type="entry name" value="Winged helix-like DNA-binding domain superfamily/Winged helix DNA-binding domain"/>
    <property type="match status" value="1"/>
</dbReference>
<dbReference type="AlphaFoldDB" id="M8BJK3"/>